<dbReference type="Proteomes" id="UP000254123">
    <property type="component" value="Unassembled WGS sequence"/>
</dbReference>
<organism evidence="2 3">
    <name type="scientific">Psychrobacter phenylpyruvicus</name>
    <dbReference type="NCBI Taxonomy" id="29432"/>
    <lineage>
        <taxon>Bacteria</taxon>
        <taxon>Pseudomonadati</taxon>
        <taxon>Pseudomonadota</taxon>
        <taxon>Gammaproteobacteria</taxon>
        <taxon>Moraxellales</taxon>
        <taxon>Moraxellaceae</taxon>
        <taxon>Psychrobacter</taxon>
    </lineage>
</organism>
<evidence type="ECO:0000313" key="2">
    <source>
        <dbReference type="EMBL" id="SUD89939.1"/>
    </source>
</evidence>
<dbReference type="InterPro" id="IPR012902">
    <property type="entry name" value="N_methyl_site"/>
</dbReference>
<dbReference type="AlphaFoldDB" id="A0A379LH61"/>
<reference evidence="2 3" key="1">
    <citation type="submission" date="2018-06" db="EMBL/GenBank/DDBJ databases">
        <authorList>
            <consortium name="Pathogen Informatics"/>
            <person name="Doyle S."/>
        </authorList>
    </citation>
    <scope>NUCLEOTIDE SEQUENCE [LARGE SCALE GENOMIC DNA]</scope>
    <source>
        <strain evidence="2 3">NCTC10526</strain>
    </source>
</reference>
<name>A0A379LH61_9GAMM</name>
<sequence>MAISADSKRNQFVISKEAQGFSLIELMLVSMIIAVLMLIAVPSYNHYLLQKEQHIAQQQGLYLANQLQRWRARHLTYAGFSVSEALKNQPTTKYSVQLTDATGKRLLTDSHANPQGWRLLIQPKPEFEKLKSASHYYLDSWGQRCVFASTPSLPEIISMQQCSNSW</sequence>
<dbReference type="SUPFAM" id="SSF54523">
    <property type="entry name" value="Pili subunits"/>
    <property type="match status" value="1"/>
</dbReference>
<dbReference type="PROSITE" id="PS00409">
    <property type="entry name" value="PROKAR_NTER_METHYL"/>
    <property type="match status" value="1"/>
</dbReference>
<evidence type="ECO:0000256" key="1">
    <source>
        <dbReference type="SAM" id="Phobius"/>
    </source>
</evidence>
<proteinExistence type="predicted"/>
<dbReference type="Pfam" id="PF07963">
    <property type="entry name" value="N_methyl"/>
    <property type="match status" value="1"/>
</dbReference>
<keyword evidence="1" id="KW-1133">Transmembrane helix</keyword>
<keyword evidence="3" id="KW-1185">Reference proteome</keyword>
<dbReference type="RefSeq" id="WP_051584425.1">
    <property type="nucleotide sequence ID" value="NZ_CAJHAQ010000001.1"/>
</dbReference>
<dbReference type="InterPro" id="IPR045584">
    <property type="entry name" value="Pilin-like"/>
</dbReference>
<protein>
    <submittedName>
        <fullName evidence="2">Putative major pilin subunit</fullName>
    </submittedName>
</protein>
<accession>A0A379LH61</accession>
<gene>
    <name evidence="2" type="ORF">NCTC10526_00254</name>
</gene>
<dbReference type="Gene3D" id="3.30.700.10">
    <property type="entry name" value="Glycoprotein, Type 4 Pilin"/>
    <property type="match status" value="1"/>
</dbReference>
<dbReference type="EMBL" id="UGVC01000001">
    <property type="protein sequence ID" value="SUD89939.1"/>
    <property type="molecule type" value="Genomic_DNA"/>
</dbReference>
<feature type="transmembrane region" description="Helical" evidence="1">
    <location>
        <begin position="21"/>
        <end position="41"/>
    </location>
</feature>
<dbReference type="NCBIfam" id="TIGR02532">
    <property type="entry name" value="IV_pilin_GFxxxE"/>
    <property type="match status" value="1"/>
</dbReference>
<keyword evidence="1" id="KW-0472">Membrane</keyword>
<keyword evidence="1" id="KW-0812">Transmembrane</keyword>
<evidence type="ECO:0000313" key="3">
    <source>
        <dbReference type="Proteomes" id="UP000254123"/>
    </source>
</evidence>
<dbReference type="STRING" id="1123034.GCA_000685805_01347"/>